<gene>
    <name evidence="1" type="ORF">GCM10023314_12430</name>
</gene>
<dbReference type="RefSeq" id="WP_345190853.1">
    <property type="nucleotide sequence ID" value="NZ_BAABJJ010000013.1"/>
</dbReference>
<dbReference type="InterPro" id="IPR010181">
    <property type="entry name" value="CGCAxxGCC_motif"/>
</dbReference>
<protein>
    <recommendedName>
        <fullName evidence="3">C_GCAxxG_C_C family protein</fullName>
    </recommendedName>
</protein>
<evidence type="ECO:0000313" key="1">
    <source>
        <dbReference type="EMBL" id="GAA4941021.1"/>
    </source>
</evidence>
<sequence>MNTSIQHKNDAKEIFKKCGTCSRTFAHILNREFGNVKEHEERALNPLAGGIMNHGHQCGMLWGAALAVGAESYRTHKDLEKAIPIAVNATQHIIESFVKYSGAKNCKDIIGYDLTSIIGMTKFMFKVTLKGMENSHCFNLAEQWAPEAVEVATKSLSQNIAIKQKPVISCASEVVRQMGGRDEELAMVSGFAGGLGLSGEACGALSAAIWKKMLDWCRDNPEKIPPYFNNKTAKKMLKAFN</sequence>
<proteinExistence type="predicted"/>
<dbReference type="Pfam" id="PF09719">
    <property type="entry name" value="C_GCAxxG_C_C"/>
    <property type="match status" value="1"/>
</dbReference>
<evidence type="ECO:0008006" key="3">
    <source>
        <dbReference type="Google" id="ProtNLM"/>
    </source>
</evidence>
<name>A0ABP9GF03_9FLAO</name>
<keyword evidence="2" id="KW-1185">Reference proteome</keyword>
<dbReference type="EMBL" id="BAABJJ010000013">
    <property type="protein sequence ID" value="GAA4941021.1"/>
    <property type="molecule type" value="Genomic_DNA"/>
</dbReference>
<evidence type="ECO:0000313" key="2">
    <source>
        <dbReference type="Proteomes" id="UP001501302"/>
    </source>
</evidence>
<accession>A0ABP9GF03</accession>
<organism evidence="1 2">
    <name type="scientific">Algibacter agarivorans</name>
    <dbReference type="NCBI Taxonomy" id="1109741"/>
    <lineage>
        <taxon>Bacteria</taxon>
        <taxon>Pseudomonadati</taxon>
        <taxon>Bacteroidota</taxon>
        <taxon>Flavobacteriia</taxon>
        <taxon>Flavobacteriales</taxon>
        <taxon>Flavobacteriaceae</taxon>
        <taxon>Algibacter</taxon>
    </lineage>
</organism>
<comment type="caution">
    <text evidence="1">The sequence shown here is derived from an EMBL/GenBank/DDBJ whole genome shotgun (WGS) entry which is preliminary data.</text>
</comment>
<reference evidence="2" key="1">
    <citation type="journal article" date="2019" name="Int. J. Syst. Evol. Microbiol.">
        <title>The Global Catalogue of Microorganisms (GCM) 10K type strain sequencing project: providing services to taxonomists for standard genome sequencing and annotation.</title>
        <authorList>
            <consortium name="The Broad Institute Genomics Platform"/>
            <consortium name="The Broad Institute Genome Sequencing Center for Infectious Disease"/>
            <person name="Wu L."/>
            <person name="Ma J."/>
        </authorList>
    </citation>
    <scope>NUCLEOTIDE SEQUENCE [LARGE SCALE GENOMIC DNA]</scope>
    <source>
        <strain evidence="2">JCM 18285</strain>
    </source>
</reference>
<dbReference type="Proteomes" id="UP001501302">
    <property type="component" value="Unassembled WGS sequence"/>
</dbReference>